<dbReference type="Proteomes" id="UP000539111">
    <property type="component" value="Unassembled WGS sequence"/>
</dbReference>
<dbReference type="Gene3D" id="1.20.1250.20">
    <property type="entry name" value="MFS general substrate transporter like domains"/>
    <property type="match status" value="1"/>
</dbReference>
<name>A0A7Z0ACZ5_9MICO</name>
<feature type="transmembrane region" description="Helical" evidence="5">
    <location>
        <begin position="64"/>
        <end position="86"/>
    </location>
</feature>
<evidence type="ECO:0000313" key="8">
    <source>
        <dbReference type="Proteomes" id="UP000539111"/>
    </source>
</evidence>
<evidence type="ECO:0000256" key="1">
    <source>
        <dbReference type="ARBA" id="ARBA00004651"/>
    </source>
</evidence>
<keyword evidence="2 5" id="KW-0812">Transmembrane</keyword>
<evidence type="ECO:0000256" key="2">
    <source>
        <dbReference type="ARBA" id="ARBA00022692"/>
    </source>
</evidence>
<dbReference type="GO" id="GO:0005886">
    <property type="term" value="C:plasma membrane"/>
    <property type="evidence" value="ECO:0007669"/>
    <property type="project" value="UniProtKB-SubCell"/>
</dbReference>
<reference evidence="7 8" key="1">
    <citation type="submission" date="2020-07" db="EMBL/GenBank/DDBJ databases">
        <title>Sequencing the genomes of 1000 actinobacteria strains.</title>
        <authorList>
            <person name="Klenk H.-P."/>
        </authorList>
    </citation>
    <scope>NUCLEOTIDE SEQUENCE [LARGE SCALE GENOMIC DNA]</scope>
    <source>
        <strain evidence="7 8">DSM 26341</strain>
    </source>
</reference>
<dbReference type="InterPro" id="IPR020846">
    <property type="entry name" value="MFS_dom"/>
</dbReference>
<evidence type="ECO:0000256" key="4">
    <source>
        <dbReference type="ARBA" id="ARBA00023136"/>
    </source>
</evidence>
<sequence length="341" mass="37038">MFRFLLGIGVGIDMPAALSLISEFSRTRDKGKYVNFWQLIWYCATVISALLTLPIISLAGEEHLWRWAVGFGAVPAAVILVLRLIYADESPTWAAASLSLRKSVDILRKNYDDEFVVEDAHSDGPTKQVKVTAIFSKTYRLRTLVASVVSGFQAVQYFAVGFYLPVIIGMILGQHIVQIVIGTAIINVFGLLGGGIQPFVTWRLGLRRLAIIGCAICIAVLLAIGLLPRDASPYFIGLLLGIFIFAHSFGPGAQGKSIAALSYPTELRGLGTGFAEAMSRVGSIIGFFVFPLVLAAAGVSGTMLWFCLVPLIMLVTLLFVRWEPSGKNVEDYEDTAVRSNA</sequence>
<dbReference type="InterPro" id="IPR005829">
    <property type="entry name" value="Sugar_transporter_CS"/>
</dbReference>
<keyword evidence="3 5" id="KW-1133">Transmembrane helix</keyword>
<feature type="transmembrane region" description="Helical" evidence="5">
    <location>
        <begin position="208"/>
        <end position="228"/>
    </location>
</feature>
<evidence type="ECO:0000259" key="6">
    <source>
        <dbReference type="PROSITE" id="PS50850"/>
    </source>
</evidence>
<feature type="transmembrane region" description="Helical" evidence="5">
    <location>
        <begin position="176"/>
        <end position="196"/>
    </location>
</feature>
<gene>
    <name evidence="7" type="ORF">BJY26_001407</name>
</gene>
<dbReference type="PANTHER" id="PTHR23508">
    <property type="entry name" value="CARBOXYLIC ACID TRANSPORTER PROTEIN HOMOLOG"/>
    <property type="match status" value="1"/>
</dbReference>
<protein>
    <submittedName>
        <fullName evidence="7">MFS family permease</fullName>
    </submittedName>
</protein>
<comment type="subcellular location">
    <subcellularLocation>
        <location evidence="1">Cell membrane</location>
        <topology evidence="1">Multi-pass membrane protein</topology>
    </subcellularLocation>
</comment>
<dbReference type="Pfam" id="PF00083">
    <property type="entry name" value="Sugar_tr"/>
    <property type="match status" value="1"/>
</dbReference>
<feature type="domain" description="Major facilitator superfamily (MFS) profile" evidence="6">
    <location>
        <begin position="1"/>
        <end position="325"/>
    </location>
</feature>
<feature type="transmembrane region" description="Helical" evidence="5">
    <location>
        <begin position="6"/>
        <end position="24"/>
    </location>
</feature>
<dbReference type="PROSITE" id="PS00217">
    <property type="entry name" value="SUGAR_TRANSPORT_2"/>
    <property type="match status" value="1"/>
</dbReference>
<comment type="caution">
    <text evidence="7">The sequence shown here is derived from an EMBL/GenBank/DDBJ whole genome shotgun (WGS) entry which is preliminary data.</text>
</comment>
<dbReference type="GO" id="GO:0046943">
    <property type="term" value="F:carboxylic acid transmembrane transporter activity"/>
    <property type="evidence" value="ECO:0007669"/>
    <property type="project" value="TreeGrafter"/>
</dbReference>
<evidence type="ECO:0000256" key="5">
    <source>
        <dbReference type="SAM" id="Phobius"/>
    </source>
</evidence>
<dbReference type="InterPro" id="IPR036259">
    <property type="entry name" value="MFS_trans_sf"/>
</dbReference>
<dbReference type="EMBL" id="JACBZP010000001">
    <property type="protein sequence ID" value="NYI67101.1"/>
    <property type="molecule type" value="Genomic_DNA"/>
</dbReference>
<dbReference type="SUPFAM" id="SSF103473">
    <property type="entry name" value="MFS general substrate transporter"/>
    <property type="match status" value="1"/>
</dbReference>
<evidence type="ECO:0000313" key="7">
    <source>
        <dbReference type="EMBL" id="NYI67101.1"/>
    </source>
</evidence>
<dbReference type="PROSITE" id="PS50850">
    <property type="entry name" value="MFS"/>
    <property type="match status" value="1"/>
</dbReference>
<dbReference type="InterPro" id="IPR005828">
    <property type="entry name" value="MFS_sugar_transport-like"/>
</dbReference>
<proteinExistence type="predicted"/>
<evidence type="ECO:0000256" key="3">
    <source>
        <dbReference type="ARBA" id="ARBA00022989"/>
    </source>
</evidence>
<keyword evidence="4 5" id="KW-0472">Membrane</keyword>
<organism evidence="7 8">
    <name type="scientific">Spelaeicoccus albus</name>
    <dbReference type="NCBI Taxonomy" id="1280376"/>
    <lineage>
        <taxon>Bacteria</taxon>
        <taxon>Bacillati</taxon>
        <taxon>Actinomycetota</taxon>
        <taxon>Actinomycetes</taxon>
        <taxon>Micrococcales</taxon>
        <taxon>Brevibacteriaceae</taxon>
        <taxon>Spelaeicoccus</taxon>
    </lineage>
</organism>
<keyword evidence="8" id="KW-1185">Reference proteome</keyword>
<feature type="transmembrane region" description="Helical" evidence="5">
    <location>
        <begin position="36"/>
        <end position="58"/>
    </location>
</feature>
<feature type="transmembrane region" description="Helical" evidence="5">
    <location>
        <begin position="234"/>
        <end position="253"/>
    </location>
</feature>
<dbReference type="AlphaFoldDB" id="A0A7Z0ACZ5"/>
<accession>A0A7Z0ACZ5</accession>
<dbReference type="PANTHER" id="PTHR23508:SF10">
    <property type="entry name" value="CARBOXYLIC ACID TRANSPORTER PROTEIN HOMOLOG"/>
    <property type="match status" value="1"/>
</dbReference>
<feature type="transmembrane region" description="Helical" evidence="5">
    <location>
        <begin position="144"/>
        <end position="164"/>
    </location>
</feature>
<feature type="transmembrane region" description="Helical" evidence="5">
    <location>
        <begin position="274"/>
        <end position="297"/>
    </location>
</feature>